<gene>
    <name evidence="7 9" type="primary">tatC</name>
    <name evidence="9" type="ORF">Afil01_38900</name>
</gene>
<feature type="transmembrane region" description="Helical" evidence="7">
    <location>
        <begin position="236"/>
        <end position="258"/>
    </location>
</feature>
<feature type="transmembrane region" description="Helical" evidence="7">
    <location>
        <begin position="98"/>
        <end position="119"/>
    </location>
</feature>
<evidence type="ECO:0000313" key="10">
    <source>
        <dbReference type="Proteomes" id="UP001165079"/>
    </source>
</evidence>
<feature type="transmembrane region" description="Helical" evidence="7">
    <location>
        <begin position="131"/>
        <end position="153"/>
    </location>
</feature>
<comment type="caution">
    <text evidence="9">The sequence shown here is derived from an EMBL/GenBank/DDBJ whole genome shotgun (WGS) entry which is preliminary data.</text>
</comment>
<keyword evidence="10" id="KW-1185">Reference proteome</keyword>
<comment type="similarity">
    <text evidence="7">Belongs to the TatC family.</text>
</comment>
<dbReference type="NCBIfam" id="TIGR00945">
    <property type="entry name" value="tatC"/>
    <property type="match status" value="1"/>
</dbReference>
<keyword evidence="5 7" id="KW-0811">Translocation</keyword>
<dbReference type="AlphaFoldDB" id="A0A9W6SMS3"/>
<feature type="transmembrane region" description="Helical" evidence="7">
    <location>
        <begin position="32"/>
        <end position="50"/>
    </location>
</feature>
<evidence type="ECO:0000256" key="8">
    <source>
        <dbReference type="SAM" id="MobiDB-lite"/>
    </source>
</evidence>
<keyword evidence="2 7" id="KW-0812">Transmembrane</keyword>
<dbReference type="PRINTS" id="PR01840">
    <property type="entry name" value="TATCFAMILY"/>
</dbReference>
<keyword evidence="4 7" id="KW-1133">Transmembrane helix</keyword>
<dbReference type="GO" id="GO:0009977">
    <property type="term" value="F:proton motive force dependent protein transmembrane transporter activity"/>
    <property type="evidence" value="ECO:0007669"/>
    <property type="project" value="TreeGrafter"/>
</dbReference>
<feature type="transmembrane region" description="Helical" evidence="7">
    <location>
        <begin position="179"/>
        <end position="204"/>
    </location>
</feature>
<dbReference type="Proteomes" id="UP001165079">
    <property type="component" value="Unassembled WGS sequence"/>
</dbReference>
<evidence type="ECO:0000256" key="6">
    <source>
        <dbReference type="ARBA" id="ARBA00023136"/>
    </source>
</evidence>
<evidence type="ECO:0000256" key="1">
    <source>
        <dbReference type="ARBA" id="ARBA00004141"/>
    </source>
</evidence>
<keyword evidence="7" id="KW-1003">Cell membrane</keyword>
<comment type="subcellular location">
    <subcellularLocation>
        <location evidence="7">Cell membrane</location>
        <topology evidence="7">Multi-pass membrane protein</topology>
    </subcellularLocation>
    <subcellularLocation>
        <location evidence="1">Membrane</location>
        <topology evidence="1">Multi-pass membrane protein</topology>
    </subcellularLocation>
</comment>
<proteinExistence type="inferred from homology"/>
<accession>A0A9W6SMS3</accession>
<comment type="function">
    <text evidence="7">Part of the twin-arginine translocation (Tat) system that transports large folded proteins containing a characteristic twin-arginine motif in their signal peptide across membranes. Together with TatB, TatC is part of a receptor directly interacting with Tat signal peptides.</text>
</comment>
<dbReference type="EMBL" id="BSTX01000002">
    <property type="protein sequence ID" value="GLZ79083.1"/>
    <property type="molecule type" value="Genomic_DNA"/>
</dbReference>
<keyword evidence="6 7" id="KW-0472">Membrane</keyword>
<sequence>MKSRGAKKSQFQKASDGSMTLMDHLRELRSRLFKASLGLVLGLIVGVIFAQEIINFITDPYCDFMRDSLIKDGADIAGFKCKFNVVSPVDIFLLNLRVGLLVGFILSAPVWLYQLWAFVAPGLHKHERRYTYRFAAVAGPLFIGGAILGYFVISKSLQFFLGLSNQYDLTPDINGYYDFVTNVMLLFGAGFEFPLLIVALNLVGVASAKRLLSWWRVATVLIFVFCAVVTPTPDPFGMTALAIPMVGMYFAAVGFAFLHDRRKAKREAANWGGDLSDDEASDLGDIVTGEEQASEVDDPTPISPAEPPRRYDDDAT</sequence>
<evidence type="ECO:0000256" key="3">
    <source>
        <dbReference type="ARBA" id="ARBA00022927"/>
    </source>
</evidence>
<evidence type="ECO:0000256" key="7">
    <source>
        <dbReference type="HAMAP-Rule" id="MF_00902"/>
    </source>
</evidence>
<evidence type="ECO:0000256" key="2">
    <source>
        <dbReference type="ARBA" id="ARBA00022692"/>
    </source>
</evidence>
<protein>
    <recommendedName>
        <fullName evidence="7">Sec-independent protein translocase protein TatC</fullName>
    </recommendedName>
</protein>
<dbReference type="InterPro" id="IPR019820">
    <property type="entry name" value="Sec-indep_translocase_CS"/>
</dbReference>
<dbReference type="GO" id="GO:0043953">
    <property type="term" value="P:protein transport by the Tat complex"/>
    <property type="evidence" value="ECO:0007669"/>
    <property type="project" value="UniProtKB-UniRule"/>
</dbReference>
<evidence type="ECO:0000313" key="9">
    <source>
        <dbReference type="EMBL" id="GLZ79083.1"/>
    </source>
</evidence>
<evidence type="ECO:0000256" key="5">
    <source>
        <dbReference type="ARBA" id="ARBA00023010"/>
    </source>
</evidence>
<dbReference type="GO" id="GO:0033281">
    <property type="term" value="C:TAT protein transport complex"/>
    <property type="evidence" value="ECO:0007669"/>
    <property type="project" value="UniProtKB-UniRule"/>
</dbReference>
<keyword evidence="3 7" id="KW-0653">Protein transport</keyword>
<dbReference type="Pfam" id="PF00902">
    <property type="entry name" value="TatC"/>
    <property type="match status" value="1"/>
</dbReference>
<dbReference type="PANTHER" id="PTHR30371">
    <property type="entry name" value="SEC-INDEPENDENT PROTEIN TRANSLOCASE PROTEIN TATC"/>
    <property type="match status" value="1"/>
</dbReference>
<feature type="region of interest" description="Disordered" evidence="8">
    <location>
        <begin position="269"/>
        <end position="316"/>
    </location>
</feature>
<organism evidence="9 10">
    <name type="scientific">Actinorhabdospora filicis</name>
    <dbReference type="NCBI Taxonomy" id="1785913"/>
    <lineage>
        <taxon>Bacteria</taxon>
        <taxon>Bacillati</taxon>
        <taxon>Actinomycetota</taxon>
        <taxon>Actinomycetes</taxon>
        <taxon>Micromonosporales</taxon>
        <taxon>Micromonosporaceae</taxon>
        <taxon>Actinorhabdospora</taxon>
    </lineage>
</organism>
<dbReference type="HAMAP" id="MF_00902">
    <property type="entry name" value="TatC"/>
    <property type="match status" value="1"/>
</dbReference>
<dbReference type="InterPro" id="IPR002033">
    <property type="entry name" value="TatC"/>
</dbReference>
<keyword evidence="7" id="KW-0813">Transport</keyword>
<evidence type="ECO:0000256" key="4">
    <source>
        <dbReference type="ARBA" id="ARBA00022989"/>
    </source>
</evidence>
<reference evidence="9" key="1">
    <citation type="submission" date="2023-03" db="EMBL/GenBank/DDBJ databases">
        <title>Actinorhabdospora filicis NBRC 111898.</title>
        <authorList>
            <person name="Ichikawa N."/>
            <person name="Sato H."/>
            <person name="Tonouchi N."/>
        </authorList>
    </citation>
    <scope>NUCLEOTIDE SEQUENCE</scope>
    <source>
        <strain evidence="9">NBRC 111898</strain>
    </source>
</reference>
<dbReference type="PROSITE" id="PS01218">
    <property type="entry name" value="TATC"/>
    <property type="match status" value="1"/>
</dbReference>
<feature type="compositionally biased region" description="Basic and acidic residues" evidence="8">
    <location>
        <begin position="307"/>
        <end position="316"/>
    </location>
</feature>
<feature type="transmembrane region" description="Helical" evidence="7">
    <location>
        <begin position="211"/>
        <end position="230"/>
    </location>
</feature>
<dbReference type="GO" id="GO:0065002">
    <property type="term" value="P:intracellular protein transmembrane transport"/>
    <property type="evidence" value="ECO:0007669"/>
    <property type="project" value="TreeGrafter"/>
</dbReference>
<name>A0A9W6SMS3_9ACTN</name>
<comment type="subunit">
    <text evidence="7">The Tat system comprises two distinct complexes: a TatABC complex, containing multiple copies of TatA, TatB and TatC subunits, and a separate TatA complex, containing only TatA subunits. Substrates initially bind to the TatABC complex, which probably triggers association of the separate TatA complex to form the active translocon.</text>
</comment>
<dbReference type="PANTHER" id="PTHR30371:SF0">
    <property type="entry name" value="SEC-INDEPENDENT PROTEIN TRANSLOCASE PROTEIN TATC, CHLOROPLASTIC-RELATED"/>
    <property type="match status" value="1"/>
</dbReference>